<dbReference type="AlphaFoldDB" id="A0A428TCN3"/>
<feature type="region of interest" description="Disordered" evidence="1">
    <location>
        <begin position="1"/>
        <end position="24"/>
    </location>
</feature>
<evidence type="ECO:0000313" key="3">
    <source>
        <dbReference type="Proteomes" id="UP000288429"/>
    </source>
</evidence>
<sequence>MTTTQPHGPDGTTPPATAVDAAPPAPAQAPYLKWIQKKYEKNLIETVYLSHLLRKPSNYLPPPGAYDDDWPKSHRVSLAEMQRMRIQRLQYQLSIHAKRLSDGPVADWDEWEKDLQSYA</sequence>
<accession>A0A428TCN3</accession>
<dbReference type="EMBL" id="NIZV01000215">
    <property type="protein sequence ID" value="RSL99781.1"/>
    <property type="molecule type" value="Genomic_DNA"/>
</dbReference>
<keyword evidence="3" id="KW-1185">Reference proteome</keyword>
<feature type="compositionally biased region" description="Low complexity" evidence="1">
    <location>
        <begin position="8"/>
        <end position="22"/>
    </location>
</feature>
<evidence type="ECO:0000313" key="2">
    <source>
        <dbReference type="EMBL" id="RSL99781.1"/>
    </source>
</evidence>
<reference evidence="2 3" key="1">
    <citation type="submission" date="2017-06" db="EMBL/GenBank/DDBJ databases">
        <title>Cmopartive genomic analysis of Ambrosia Fusariam Clade fungi.</title>
        <authorList>
            <person name="Stajich J.E."/>
            <person name="Carrillo J."/>
            <person name="Kijimoto T."/>
            <person name="Eskalen A."/>
            <person name="O'Donnell K."/>
            <person name="Kasson M."/>
        </authorList>
    </citation>
    <scope>NUCLEOTIDE SEQUENCE [LARGE SCALE GENOMIC DNA]</scope>
    <source>
        <strain evidence="2 3">NRRL 20438</strain>
    </source>
</reference>
<organism evidence="2 3">
    <name type="scientific">Fusarium ambrosium</name>
    <dbReference type="NCBI Taxonomy" id="131363"/>
    <lineage>
        <taxon>Eukaryota</taxon>
        <taxon>Fungi</taxon>
        <taxon>Dikarya</taxon>
        <taxon>Ascomycota</taxon>
        <taxon>Pezizomycotina</taxon>
        <taxon>Sordariomycetes</taxon>
        <taxon>Hypocreomycetidae</taxon>
        <taxon>Hypocreales</taxon>
        <taxon>Nectriaceae</taxon>
        <taxon>Fusarium</taxon>
        <taxon>Fusarium solani species complex</taxon>
    </lineage>
</organism>
<protein>
    <submittedName>
        <fullName evidence="2">Uncharacterized protein</fullName>
    </submittedName>
</protein>
<name>A0A428TCN3_9HYPO</name>
<gene>
    <name evidence="2" type="ORF">CDV31_012032</name>
</gene>
<evidence type="ECO:0000256" key="1">
    <source>
        <dbReference type="SAM" id="MobiDB-lite"/>
    </source>
</evidence>
<dbReference type="Proteomes" id="UP000288429">
    <property type="component" value="Unassembled WGS sequence"/>
</dbReference>
<comment type="caution">
    <text evidence="2">The sequence shown here is derived from an EMBL/GenBank/DDBJ whole genome shotgun (WGS) entry which is preliminary data.</text>
</comment>
<proteinExistence type="predicted"/>